<dbReference type="EMBL" id="OJIN01000084">
    <property type="protein sequence ID" value="SPD73250.1"/>
    <property type="molecule type" value="Genomic_DNA"/>
</dbReference>
<dbReference type="AlphaFoldDB" id="A0A445MUT8"/>
<gene>
    <name evidence="2" type="ORF">PITCH_A1740059</name>
</gene>
<sequence>MILYTIVLFFVQHDRVERDKKLKIKALSNKQIQKPLPTRKKAVQGCTKSGEGFSTQQ</sequence>
<evidence type="ECO:0000313" key="2">
    <source>
        <dbReference type="EMBL" id="SPD73250.1"/>
    </source>
</evidence>
<proteinExistence type="predicted"/>
<organism evidence="2">
    <name type="scientific">uncultured Desulfobacterium sp</name>
    <dbReference type="NCBI Taxonomy" id="201089"/>
    <lineage>
        <taxon>Bacteria</taxon>
        <taxon>Pseudomonadati</taxon>
        <taxon>Thermodesulfobacteriota</taxon>
        <taxon>Desulfobacteria</taxon>
        <taxon>Desulfobacterales</taxon>
        <taxon>Desulfobacteriaceae</taxon>
        <taxon>Desulfobacterium</taxon>
        <taxon>environmental samples</taxon>
    </lineage>
</organism>
<evidence type="ECO:0000256" key="1">
    <source>
        <dbReference type="SAM" id="MobiDB-lite"/>
    </source>
</evidence>
<reference evidence="2" key="1">
    <citation type="submission" date="2018-01" db="EMBL/GenBank/DDBJ databases">
        <authorList>
            <person name="Regsiter A."/>
            <person name="William W."/>
        </authorList>
    </citation>
    <scope>NUCLEOTIDE SEQUENCE</scope>
    <source>
        <strain evidence="2">TRIP AH-1</strain>
    </source>
</reference>
<protein>
    <submittedName>
        <fullName evidence="2">Uncharacterized protein</fullName>
    </submittedName>
</protein>
<feature type="region of interest" description="Disordered" evidence="1">
    <location>
        <begin position="36"/>
        <end position="57"/>
    </location>
</feature>
<accession>A0A445MUT8</accession>
<name>A0A445MUT8_9BACT</name>